<feature type="compositionally biased region" description="Basic and acidic residues" evidence="1">
    <location>
        <begin position="425"/>
        <end position="436"/>
    </location>
</feature>
<name>A0ABR0CCN9_PURLI</name>
<feature type="compositionally biased region" description="Low complexity" evidence="1">
    <location>
        <begin position="383"/>
        <end position="399"/>
    </location>
</feature>
<protein>
    <submittedName>
        <fullName evidence="2">Uncharacterized protein</fullName>
    </submittedName>
</protein>
<organism evidence="2 3">
    <name type="scientific">Purpureocillium lilacinum</name>
    <name type="common">Paecilomyces lilacinus</name>
    <dbReference type="NCBI Taxonomy" id="33203"/>
    <lineage>
        <taxon>Eukaryota</taxon>
        <taxon>Fungi</taxon>
        <taxon>Dikarya</taxon>
        <taxon>Ascomycota</taxon>
        <taxon>Pezizomycotina</taxon>
        <taxon>Sordariomycetes</taxon>
        <taxon>Hypocreomycetidae</taxon>
        <taxon>Hypocreales</taxon>
        <taxon>Ophiocordycipitaceae</taxon>
        <taxon>Purpureocillium</taxon>
    </lineage>
</organism>
<evidence type="ECO:0000313" key="3">
    <source>
        <dbReference type="Proteomes" id="UP001287286"/>
    </source>
</evidence>
<feature type="region of interest" description="Disordered" evidence="1">
    <location>
        <begin position="373"/>
        <end position="436"/>
    </location>
</feature>
<proteinExistence type="predicted"/>
<keyword evidence="3" id="KW-1185">Reference proteome</keyword>
<dbReference type="EMBL" id="JAWRVI010000004">
    <property type="protein sequence ID" value="KAK4093912.1"/>
    <property type="molecule type" value="Genomic_DNA"/>
</dbReference>
<dbReference type="Proteomes" id="UP001287286">
    <property type="component" value="Unassembled WGS sequence"/>
</dbReference>
<comment type="caution">
    <text evidence="2">The sequence shown here is derived from an EMBL/GenBank/DDBJ whole genome shotgun (WGS) entry which is preliminary data.</text>
</comment>
<gene>
    <name evidence="2" type="ORF">Purlil1_1403</name>
</gene>
<reference evidence="2 3" key="1">
    <citation type="journal article" date="2024" name="Microbiol. Resour. Announc.">
        <title>Genome annotations for the ascomycete fungi Trichoderma harzianum, Trichoderma aggressivum, and Purpureocillium lilacinum.</title>
        <authorList>
            <person name="Beijen E.P.W."/>
            <person name="Ohm R.A."/>
        </authorList>
    </citation>
    <scope>NUCLEOTIDE SEQUENCE [LARGE SCALE GENOMIC DNA]</scope>
    <source>
        <strain evidence="2 3">CBS 150709</strain>
    </source>
</reference>
<sequence length="436" mass="48201">MATTTPEQRERLLQEWRELSEDDARHALQFFPPFETNISRGSTVWRRMSGLDCLAQLLRHIVSHSGDIHEGIEMFLEETPSNPIVFFALQTFRRNKPWPDQDQIAAATNRKFSVLEQVVDPAKGLAAYTFSSLCNSPLMNETFWSLPQTQLFGKVLVQDPATGRWHDRNLSRSDHGRLGVIEWNGLDHPTLQAAVNAAFGPQAGPEGTTAEVRLAWCPEAARVLYRPSNANPVSFSGLYQFDMPLTPYPEGEQYMNERGEVPVCWDVHYRLFAVVRHGRQVGGNPVQVDSIRTYNHIGVKVDMDYAPETCVNDSWLIGEDGITYTLVYLIRSPLVPCPESELNTPRPVDSDSGLAAQVADPNFEVPASLSHMDAARAAATPAQEGGQQPGGSVSSPSRVRVPERPEGRSPPTKRAALSAGDEQEEGAHPEEAALAP</sequence>
<accession>A0ABR0CCN9</accession>
<evidence type="ECO:0000313" key="2">
    <source>
        <dbReference type="EMBL" id="KAK4093912.1"/>
    </source>
</evidence>
<evidence type="ECO:0000256" key="1">
    <source>
        <dbReference type="SAM" id="MobiDB-lite"/>
    </source>
</evidence>